<feature type="signal peptide" evidence="11">
    <location>
        <begin position="1"/>
        <end position="17"/>
    </location>
</feature>
<dbReference type="InterPro" id="IPR010294">
    <property type="entry name" value="ADAMTS_spacer1"/>
</dbReference>
<dbReference type="PROSITE" id="PS50092">
    <property type="entry name" value="TSP1"/>
    <property type="match status" value="1"/>
</dbReference>
<dbReference type="GO" id="GO:0031012">
    <property type="term" value="C:extracellular matrix"/>
    <property type="evidence" value="ECO:0007669"/>
    <property type="project" value="TreeGrafter"/>
</dbReference>
<dbReference type="Gene3D" id="2.60.120.830">
    <property type="match status" value="1"/>
</dbReference>
<evidence type="ECO:0000256" key="3">
    <source>
        <dbReference type="ARBA" id="ARBA00022670"/>
    </source>
</evidence>
<evidence type="ECO:0000256" key="4">
    <source>
        <dbReference type="ARBA" id="ARBA00022723"/>
    </source>
</evidence>
<dbReference type="Pfam" id="PF13688">
    <property type="entry name" value="Reprolysin_5"/>
    <property type="match status" value="1"/>
</dbReference>
<dbReference type="EnsemblMetazoa" id="G16183.1">
    <property type="protein sequence ID" value="G16183.1:cds"/>
    <property type="gene ID" value="G16183"/>
</dbReference>
<keyword evidence="3" id="KW-0645">Protease</keyword>
<dbReference type="PANTHER" id="PTHR13723:SF281">
    <property type="entry name" value="PAPILIN"/>
    <property type="match status" value="1"/>
</dbReference>
<dbReference type="InterPro" id="IPR000742">
    <property type="entry name" value="EGF"/>
</dbReference>
<dbReference type="Pfam" id="PF19236">
    <property type="entry name" value="ADAMTS_CR_3"/>
    <property type="match status" value="1"/>
</dbReference>
<feature type="binding site" evidence="10">
    <location>
        <position position="344"/>
    </location>
    <ligand>
        <name>Zn(2+)</name>
        <dbReference type="ChEBI" id="CHEBI:29105"/>
        <note>catalytic</note>
    </ligand>
</feature>
<dbReference type="GO" id="GO:0046872">
    <property type="term" value="F:metal ion binding"/>
    <property type="evidence" value="ECO:0007669"/>
    <property type="project" value="UniProtKB-KW"/>
</dbReference>
<keyword evidence="2" id="KW-0964">Secreted</keyword>
<dbReference type="InterPro" id="IPR000884">
    <property type="entry name" value="TSP1_rpt"/>
</dbReference>
<dbReference type="Pfam" id="PF05986">
    <property type="entry name" value="ADAMTS_spacer1"/>
    <property type="match status" value="1"/>
</dbReference>
<reference evidence="13" key="1">
    <citation type="submission" date="2022-08" db="UniProtKB">
        <authorList>
            <consortium name="EnsemblMetazoa"/>
        </authorList>
    </citation>
    <scope>IDENTIFICATION</scope>
    <source>
        <strain evidence="13">05x7-T-G4-1.051#20</strain>
    </source>
</reference>
<comment type="caution">
    <text evidence="10">Lacks conserved residue(s) required for the propagation of feature annotation.</text>
</comment>
<feature type="binding site" evidence="10">
    <location>
        <position position="340"/>
    </location>
    <ligand>
        <name>Zn(2+)</name>
        <dbReference type="ChEBI" id="CHEBI:29105"/>
        <note>catalytic</note>
    </ligand>
</feature>
<sequence length="878" mass="98344">MTLVLFVLFFCGAYVYAFEMYGNKMVQDSTLKSVFPRELGNFDALDFSSLSEAIGTYRKRDSSPKKLHVSAFGDSYHMELSQAESALLPKAQIVTRNGDTEEVWTGPRPDCFLTGKLTSHNGIASFSNCDRLEGILSSTKGAIHVREVPKEQNKHFNFSEQETVLMFGKLKRHEQLDFIKDMLPSTNDEVEPPLRTTKRELTTKDVAVELGVYTDSSFTAQFPSTDVSKRVELMILKYNGAQMEFSRSETLGYNIKLKIKNLEFWETNPSFYNMSKKLHETLSSFCQGTRNVSHKYDIRCAHTAVPADYGGMAYIGGACTDYACSVDGERSLTGYRALTHEIGHNLGMNHDSGRCYGSDVGIMGGYGAGWSSCSVNDLHNFLQLEKAQCVFREAEALAELSSSLIGQEYSPDDICENRYGPNFFLRKFEYNSHCEAYSCVNLTEGSLYGRMFNHGWQDIPGSYCGEGKICFKLTCTTFADARQTPKIIRPGGWGPWGAWQSCSRTCGVGVTYRRRRCNNPSPINHPGCEGGDSNANEAKICNSEPCSDDSPKQADLIKQRASETCLTMLENKVLNSSEYNSTGDRYSHSGNYVCEVRCKEVGDFKSPYFTRFGLMPHGTPCDAKVIKYMDFMSSPWPRKKGLTPICLEGYCRIFGCDDAFLGGTKEFDECGVCGGDGSTCDVIQGTFTGIPGEGNRTLMIEIPKGAYNIQIWLNYWIMENNFIEMYDKDDVPVIVSHVGSSWVWNTDESKNPVNFANTYWHYKYIEYLYTTGPISEPAIIKLYQKNALENKGIHYAYSLPKTGECKNNGTYNLKLRTCDCPTGFYGADCDSRCNIYCFNGAALDESTCTCQCKEHQTGTYCKCETGYTGKDCTEKKSE</sequence>
<accession>A0A8W8IWF9</accession>
<dbReference type="Gene3D" id="2.20.100.10">
    <property type="entry name" value="Thrombospondin type-1 (TSP1) repeat"/>
    <property type="match status" value="1"/>
</dbReference>
<evidence type="ECO:0000256" key="2">
    <source>
        <dbReference type="ARBA" id="ARBA00022525"/>
    </source>
</evidence>
<dbReference type="Pfam" id="PF00090">
    <property type="entry name" value="TSP_1"/>
    <property type="match status" value="1"/>
</dbReference>
<dbReference type="GO" id="GO:0006508">
    <property type="term" value="P:proteolysis"/>
    <property type="evidence" value="ECO:0007669"/>
    <property type="project" value="UniProtKB-KW"/>
</dbReference>
<feature type="chain" id="PRO_5036475607" description="Peptidase M12B domain-containing protein" evidence="11">
    <location>
        <begin position="18"/>
        <end position="878"/>
    </location>
</feature>
<dbReference type="InterPro" id="IPR024079">
    <property type="entry name" value="MetalloPept_cat_dom_sf"/>
</dbReference>
<evidence type="ECO:0000256" key="10">
    <source>
        <dbReference type="PROSITE-ProRule" id="PRU00276"/>
    </source>
</evidence>
<dbReference type="InterPro" id="IPR036383">
    <property type="entry name" value="TSP1_rpt_sf"/>
</dbReference>
<protein>
    <recommendedName>
        <fullName evidence="12">Peptidase M12B domain-containing protein</fullName>
    </recommendedName>
</protein>
<evidence type="ECO:0000256" key="8">
    <source>
        <dbReference type="ARBA" id="ARBA00023157"/>
    </source>
</evidence>
<dbReference type="InterPro" id="IPR045371">
    <property type="entry name" value="ADAMTS_CR_3"/>
</dbReference>
<comment type="subcellular location">
    <subcellularLocation>
        <location evidence="1">Secreted</location>
    </subcellularLocation>
</comment>
<evidence type="ECO:0000256" key="11">
    <source>
        <dbReference type="SAM" id="SignalP"/>
    </source>
</evidence>
<proteinExistence type="predicted"/>
<keyword evidence="5" id="KW-0378">Hydrolase</keyword>
<evidence type="ECO:0000313" key="14">
    <source>
        <dbReference type="Proteomes" id="UP000005408"/>
    </source>
</evidence>
<dbReference type="GO" id="GO:0030198">
    <property type="term" value="P:extracellular matrix organization"/>
    <property type="evidence" value="ECO:0007669"/>
    <property type="project" value="TreeGrafter"/>
</dbReference>
<dbReference type="InterPro" id="IPR050439">
    <property type="entry name" value="ADAMTS_ADAMTS-like"/>
</dbReference>
<dbReference type="PANTHER" id="PTHR13723">
    <property type="entry name" value="ADAMTS A DISINTEGRIN AND METALLOPROTEASE WITH THROMBOSPONDIN MOTIFS PROTEASE"/>
    <property type="match status" value="1"/>
</dbReference>
<keyword evidence="9" id="KW-0325">Glycoprotein</keyword>
<dbReference type="SUPFAM" id="SSF55486">
    <property type="entry name" value="Metalloproteases ('zincins'), catalytic domain"/>
    <property type="match status" value="1"/>
</dbReference>
<dbReference type="InterPro" id="IPR041645">
    <property type="entry name" value="ADAMTS_CR_2"/>
</dbReference>
<evidence type="ECO:0000313" key="13">
    <source>
        <dbReference type="EnsemblMetazoa" id="G16183.1:cds"/>
    </source>
</evidence>
<dbReference type="Gene3D" id="3.40.1620.60">
    <property type="match status" value="1"/>
</dbReference>
<dbReference type="Pfam" id="PF17771">
    <property type="entry name" value="ADAMTS_CR_2"/>
    <property type="match status" value="1"/>
</dbReference>
<evidence type="ECO:0000256" key="6">
    <source>
        <dbReference type="ARBA" id="ARBA00022833"/>
    </source>
</evidence>
<keyword evidence="8" id="KW-1015">Disulfide bond</keyword>
<keyword evidence="14" id="KW-1185">Reference proteome</keyword>
<feature type="active site" evidence="10">
    <location>
        <position position="341"/>
    </location>
</feature>
<dbReference type="SMART" id="SM00209">
    <property type="entry name" value="TSP1"/>
    <property type="match status" value="1"/>
</dbReference>
<name>A0A8W8IWF9_MAGGI</name>
<evidence type="ECO:0000256" key="1">
    <source>
        <dbReference type="ARBA" id="ARBA00004613"/>
    </source>
</evidence>
<dbReference type="Proteomes" id="UP000005408">
    <property type="component" value="Unassembled WGS sequence"/>
</dbReference>
<feature type="domain" description="Peptidase M12B" evidence="12">
    <location>
        <begin position="206"/>
        <end position="394"/>
    </location>
</feature>
<dbReference type="PROSITE" id="PS00022">
    <property type="entry name" value="EGF_1"/>
    <property type="match status" value="1"/>
</dbReference>
<dbReference type="InterPro" id="IPR001590">
    <property type="entry name" value="Peptidase_M12B"/>
</dbReference>
<dbReference type="GO" id="GO:0004222">
    <property type="term" value="F:metalloendopeptidase activity"/>
    <property type="evidence" value="ECO:0007669"/>
    <property type="project" value="InterPro"/>
</dbReference>
<evidence type="ECO:0000256" key="7">
    <source>
        <dbReference type="ARBA" id="ARBA00023049"/>
    </source>
</evidence>
<feature type="binding site" evidence="10">
    <location>
        <position position="350"/>
    </location>
    <ligand>
        <name>Zn(2+)</name>
        <dbReference type="ChEBI" id="CHEBI:29105"/>
        <note>catalytic</note>
    </ligand>
</feature>
<evidence type="ECO:0000256" key="5">
    <source>
        <dbReference type="ARBA" id="ARBA00022801"/>
    </source>
</evidence>
<dbReference type="AlphaFoldDB" id="A0A8W8IWF9"/>
<keyword evidence="7" id="KW-0482">Metalloprotease</keyword>
<dbReference type="Gene3D" id="3.40.390.10">
    <property type="entry name" value="Collagenase (Catalytic Domain)"/>
    <property type="match status" value="1"/>
</dbReference>
<organism evidence="13 14">
    <name type="scientific">Magallana gigas</name>
    <name type="common">Pacific oyster</name>
    <name type="synonym">Crassostrea gigas</name>
    <dbReference type="NCBI Taxonomy" id="29159"/>
    <lineage>
        <taxon>Eukaryota</taxon>
        <taxon>Metazoa</taxon>
        <taxon>Spiralia</taxon>
        <taxon>Lophotrochozoa</taxon>
        <taxon>Mollusca</taxon>
        <taxon>Bivalvia</taxon>
        <taxon>Autobranchia</taxon>
        <taxon>Pteriomorphia</taxon>
        <taxon>Ostreida</taxon>
        <taxon>Ostreoidea</taxon>
        <taxon>Ostreidae</taxon>
        <taxon>Magallana</taxon>
    </lineage>
</organism>
<evidence type="ECO:0000259" key="12">
    <source>
        <dbReference type="PROSITE" id="PS50215"/>
    </source>
</evidence>
<keyword evidence="11" id="KW-0732">Signal</keyword>
<keyword evidence="6 10" id="KW-0862">Zinc</keyword>
<dbReference type="SUPFAM" id="SSF82895">
    <property type="entry name" value="TSP-1 type 1 repeat"/>
    <property type="match status" value="1"/>
</dbReference>
<evidence type="ECO:0000256" key="9">
    <source>
        <dbReference type="ARBA" id="ARBA00023180"/>
    </source>
</evidence>
<keyword evidence="4 10" id="KW-0479">Metal-binding</keyword>
<dbReference type="PROSITE" id="PS50215">
    <property type="entry name" value="ADAM_MEPRO"/>
    <property type="match status" value="1"/>
</dbReference>
<dbReference type="GO" id="GO:0005576">
    <property type="term" value="C:extracellular region"/>
    <property type="evidence" value="ECO:0007669"/>
    <property type="project" value="UniProtKB-SubCell"/>
</dbReference>